<sequence>MAEITTEMVKELRERTGAGILECKKVLQETNGDMDKAIELLRERGIAKAAKKAHRVAMQGVITSYIHAGNQIGAMVELNCETDFVARTPQFQELAYNIAMQIAATSPQYVSREDVPAEVIEKEKAILMEQARQEGRPEHILERIVEGRLDKFFQEVCLLEQPYIRDQSVTIQDLIKQHIAQLGENIVVRRFCRMAVGEVEG</sequence>
<dbReference type="InterPro" id="IPR036402">
    <property type="entry name" value="EF-Ts_dimer_sf"/>
</dbReference>
<evidence type="ECO:0000256" key="6">
    <source>
        <dbReference type="HAMAP-Rule" id="MF_00050"/>
    </source>
</evidence>
<dbReference type="CDD" id="cd14275">
    <property type="entry name" value="UBA_EF-Ts"/>
    <property type="match status" value="1"/>
</dbReference>
<organism evidence="10 12">
    <name type="scientific">Ardenticatena maritima</name>
    <dbReference type="NCBI Taxonomy" id="872965"/>
    <lineage>
        <taxon>Bacteria</taxon>
        <taxon>Bacillati</taxon>
        <taxon>Chloroflexota</taxon>
        <taxon>Ardenticatenia</taxon>
        <taxon>Ardenticatenales</taxon>
        <taxon>Ardenticatenaceae</taxon>
        <taxon>Ardenticatena</taxon>
    </lineage>
</organism>
<dbReference type="GO" id="GO:0003746">
    <property type="term" value="F:translation elongation factor activity"/>
    <property type="evidence" value="ECO:0007669"/>
    <property type="project" value="UniProtKB-UniRule"/>
</dbReference>
<name>A0A0M8K8W8_9CHLR</name>
<dbReference type="PROSITE" id="PS01127">
    <property type="entry name" value="EF_TS_2"/>
    <property type="match status" value="1"/>
</dbReference>
<dbReference type="InterPro" id="IPR001816">
    <property type="entry name" value="Transl_elong_EFTs/EF1B"/>
</dbReference>
<evidence type="ECO:0000313" key="12">
    <source>
        <dbReference type="Proteomes" id="UP000037784"/>
    </source>
</evidence>
<evidence type="ECO:0000256" key="1">
    <source>
        <dbReference type="ARBA" id="ARBA00005532"/>
    </source>
</evidence>
<comment type="similarity">
    <text evidence="1 6 7">Belongs to the EF-Ts family.</text>
</comment>
<dbReference type="PANTHER" id="PTHR11741">
    <property type="entry name" value="ELONGATION FACTOR TS"/>
    <property type="match status" value="1"/>
</dbReference>
<dbReference type="EMBL" id="LGKN01000003">
    <property type="protein sequence ID" value="KPL89257.1"/>
    <property type="molecule type" value="Genomic_DNA"/>
</dbReference>
<dbReference type="OrthoDB" id="9808348at2"/>
<reference evidence="12" key="3">
    <citation type="submission" date="2015-08" db="EMBL/GenBank/DDBJ databases">
        <title>Draft Genome Sequence of a Heterotrophic Facultative Anaerobic Bacterium Ardenticatena maritima Strain 110S.</title>
        <authorList>
            <person name="Kawaichi S."/>
            <person name="Yoshida T."/>
            <person name="Sako Y."/>
            <person name="Nakamura R."/>
        </authorList>
    </citation>
    <scope>NUCLEOTIDE SEQUENCE [LARGE SCALE GENOMIC DNA]</scope>
    <source>
        <strain evidence="12">110S</strain>
    </source>
</reference>
<comment type="caution">
    <text evidence="10">The sequence shown here is derived from an EMBL/GenBank/DDBJ whole genome shotgun (WGS) entry which is preliminary data.</text>
</comment>
<dbReference type="NCBIfam" id="TIGR00116">
    <property type="entry name" value="tsf"/>
    <property type="match status" value="2"/>
</dbReference>
<reference evidence="10 12" key="1">
    <citation type="journal article" date="2015" name="Genome Announc.">
        <title>Draft Genome Sequence of a Heterotrophic Facultative Anaerobic Thermophilic Bacterium, Ardenticatena maritima Strain 110ST.</title>
        <authorList>
            <person name="Kawaichi S."/>
            <person name="Yoshida T."/>
            <person name="Sako Y."/>
            <person name="Nakamura R."/>
        </authorList>
    </citation>
    <scope>NUCLEOTIDE SEQUENCE [LARGE SCALE GENOMIC DNA]</scope>
    <source>
        <strain evidence="10 12">110S</strain>
    </source>
</reference>
<dbReference type="InterPro" id="IPR014039">
    <property type="entry name" value="Transl_elong_EFTs/EF1B_dimer"/>
</dbReference>
<evidence type="ECO:0000256" key="2">
    <source>
        <dbReference type="ARBA" id="ARBA00016956"/>
    </source>
</evidence>
<dbReference type="PROSITE" id="PS01126">
    <property type="entry name" value="EF_TS_1"/>
    <property type="match status" value="1"/>
</dbReference>
<keyword evidence="6" id="KW-0963">Cytoplasm</keyword>
<keyword evidence="3 6" id="KW-0251">Elongation factor</keyword>
<evidence type="ECO:0000313" key="13">
    <source>
        <dbReference type="Proteomes" id="UP000050502"/>
    </source>
</evidence>
<dbReference type="STRING" id="872965.SE16_01890"/>
<comment type="function">
    <text evidence="5 6 7">Associates with the EF-Tu.GDP complex and induces the exchange of GDP to GTP. It remains bound to the aminoacyl-tRNA.EF-Tu.GTP complex up to the GTP hydrolysis stage on the ribosome.</text>
</comment>
<dbReference type="InParanoid" id="A0A0M8K8W8"/>
<evidence type="ECO:0000256" key="7">
    <source>
        <dbReference type="RuleBase" id="RU000642"/>
    </source>
</evidence>
<proteinExistence type="inferred from homology"/>
<evidence type="ECO:0000256" key="5">
    <source>
        <dbReference type="ARBA" id="ARBA00025453"/>
    </source>
</evidence>
<dbReference type="Proteomes" id="UP000050502">
    <property type="component" value="Unassembled WGS sequence"/>
</dbReference>
<dbReference type="FunCoup" id="A0A0M8K8W8">
    <property type="interactions" value="475"/>
</dbReference>
<evidence type="ECO:0000313" key="10">
    <source>
        <dbReference type="EMBL" id="GAP62686.1"/>
    </source>
</evidence>
<keyword evidence="12" id="KW-1185">Reference proteome</keyword>
<comment type="subcellular location">
    <subcellularLocation>
        <location evidence="6 8">Cytoplasm</location>
    </subcellularLocation>
</comment>
<dbReference type="SUPFAM" id="SSF46934">
    <property type="entry name" value="UBA-like"/>
    <property type="match status" value="1"/>
</dbReference>
<protein>
    <recommendedName>
        <fullName evidence="2 6">Elongation factor Ts</fullName>
        <shortName evidence="6">EF-Ts</shortName>
    </recommendedName>
</protein>
<gene>
    <name evidence="6 10" type="primary">tsf</name>
    <name evidence="10" type="ORF">ARMA_1109</name>
    <name evidence="11" type="ORF">SE16_01890</name>
</gene>
<dbReference type="InterPro" id="IPR009060">
    <property type="entry name" value="UBA-like_sf"/>
</dbReference>
<evidence type="ECO:0000256" key="3">
    <source>
        <dbReference type="ARBA" id="ARBA00022768"/>
    </source>
</evidence>
<dbReference type="AlphaFoldDB" id="A0A0M8K8W8"/>
<dbReference type="InterPro" id="IPR018101">
    <property type="entry name" value="Transl_elong_Ts_CS"/>
</dbReference>
<accession>A0A0M8K8W8</accession>
<evidence type="ECO:0000256" key="4">
    <source>
        <dbReference type="ARBA" id="ARBA00022917"/>
    </source>
</evidence>
<dbReference type="HAMAP" id="MF_00050">
    <property type="entry name" value="EF_Ts"/>
    <property type="match status" value="1"/>
</dbReference>
<evidence type="ECO:0000259" key="9">
    <source>
        <dbReference type="Pfam" id="PF00889"/>
    </source>
</evidence>
<feature type="domain" description="Translation elongation factor EFTs/EF1B dimerisation" evidence="9">
    <location>
        <begin position="51"/>
        <end position="198"/>
    </location>
</feature>
<keyword evidence="4 6" id="KW-0648">Protein biosynthesis</keyword>
<feature type="region of interest" description="Involved in Mg(2+) ion dislocation from EF-Tu" evidence="6">
    <location>
        <begin position="82"/>
        <end position="85"/>
    </location>
</feature>
<dbReference type="Proteomes" id="UP000037784">
    <property type="component" value="Unassembled WGS sequence"/>
</dbReference>
<dbReference type="FunFam" id="1.10.8.10:FF:000001">
    <property type="entry name" value="Elongation factor Ts"/>
    <property type="match status" value="1"/>
</dbReference>
<dbReference type="FunFam" id="1.10.286.20:FF:000001">
    <property type="entry name" value="Elongation factor Ts"/>
    <property type="match status" value="1"/>
</dbReference>
<reference evidence="11 13" key="2">
    <citation type="submission" date="2015-07" db="EMBL/GenBank/DDBJ databases">
        <title>Whole genome sequence of Ardenticatena maritima DSM 23922.</title>
        <authorList>
            <person name="Hemp J."/>
            <person name="Ward L.M."/>
            <person name="Pace L.A."/>
            <person name="Fischer W.W."/>
        </authorList>
    </citation>
    <scope>NUCLEOTIDE SEQUENCE [LARGE SCALE GENOMIC DNA]</scope>
    <source>
        <strain evidence="11 13">110S</strain>
    </source>
</reference>
<dbReference type="Gene3D" id="1.10.8.10">
    <property type="entry name" value="DNA helicase RuvA subunit, C-terminal domain"/>
    <property type="match status" value="1"/>
</dbReference>
<dbReference type="Pfam" id="PF00889">
    <property type="entry name" value="EF_TS"/>
    <property type="match status" value="1"/>
</dbReference>
<evidence type="ECO:0000313" key="11">
    <source>
        <dbReference type="EMBL" id="KPL89257.1"/>
    </source>
</evidence>
<dbReference type="EMBL" id="BBZA01000074">
    <property type="protein sequence ID" value="GAP62686.1"/>
    <property type="molecule type" value="Genomic_DNA"/>
</dbReference>
<dbReference type="RefSeq" id="WP_054492585.1">
    <property type="nucleotide sequence ID" value="NZ_BBZA01000074.1"/>
</dbReference>
<dbReference type="PATRIC" id="fig|872965.6.peg.326"/>
<dbReference type="PANTHER" id="PTHR11741:SF0">
    <property type="entry name" value="ELONGATION FACTOR TS, MITOCHONDRIAL"/>
    <property type="match status" value="1"/>
</dbReference>
<dbReference type="SUPFAM" id="SSF54713">
    <property type="entry name" value="Elongation factor Ts (EF-Ts), dimerisation domain"/>
    <property type="match status" value="1"/>
</dbReference>
<dbReference type="GO" id="GO:0005737">
    <property type="term" value="C:cytoplasm"/>
    <property type="evidence" value="ECO:0007669"/>
    <property type="project" value="UniProtKB-SubCell"/>
</dbReference>
<evidence type="ECO:0000256" key="8">
    <source>
        <dbReference type="RuleBase" id="RU000643"/>
    </source>
</evidence>
<dbReference type="Gene3D" id="1.10.286.20">
    <property type="match status" value="1"/>
</dbReference>
<dbReference type="Gene3D" id="3.30.479.20">
    <property type="entry name" value="Elongation factor Ts, dimerisation domain"/>
    <property type="match status" value="1"/>
</dbReference>